<keyword evidence="4" id="KW-0645">Protease</keyword>
<evidence type="ECO:0000256" key="3">
    <source>
        <dbReference type="SAM" id="SignalP"/>
    </source>
</evidence>
<evidence type="ECO:0000313" key="5">
    <source>
        <dbReference type="Proteomes" id="UP000595481"/>
    </source>
</evidence>
<dbReference type="InterPro" id="IPR029045">
    <property type="entry name" value="ClpP/crotonase-like_dom_sf"/>
</dbReference>
<dbReference type="Gene3D" id="3.90.226.10">
    <property type="entry name" value="2-enoyl-CoA Hydratase, Chain A, domain 1"/>
    <property type="match status" value="1"/>
</dbReference>
<dbReference type="PRINTS" id="PR00127">
    <property type="entry name" value="CLPPROTEASEP"/>
</dbReference>
<dbReference type="SUPFAM" id="SSF52096">
    <property type="entry name" value="ClpP/crotonase"/>
    <property type="match status" value="1"/>
</dbReference>
<dbReference type="InterPro" id="IPR023562">
    <property type="entry name" value="ClpP/TepA"/>
</dbReference>
<sequence>MMNKFSLPIVSMFASCAIAAPDPSTTAKIFYSADMEVPTVSALINAIDDINNKDEITKIYLYINSYGGDMDSGLMAAAAIRSSKKPVTTIAMSTIGSSATLMLCAAKDRRALPEGSIYLHPSYTHYEGDVRPNNIRELSQEVTRFNDMFRKTYQRCTNLSHERIENILYSESNRVTFTPDEAIDIGLISKIDQTIIDTPHAFYITASH</sequence>
<keyword evidence="5" id="KW-1185">Reference proteome</keyword>
<gene>
    <name evidence="4" type="ORF">I6H43_00720</name>
</gene>
<protein>
    <recommendedName>
        <fullName evidence="2">ATP-dependent Clp protease proteolytic subunit</fullName>
    </recommendedName>
</protein>
<organism evidence="4 5">
    <name type="scientific">Aeromonas jandaei</name>
    <dbReference type="NCBI Taxonomy" id="650"/>
    <lineage>
        <taxon>Bacteria</taxon>
        <taxon>Pseudomonadati</taxon>
        <taxon>Pseudomonadota</taxon>
        <taxon>Gammaproteobacteria</taxon>
        <taxon>Aeromonadales</taxon>
        <taxon>Aeromonadaceae</taxon>
        <taxon>Aeromonas</taxon>
    </lineage>
</organism>
<proteinExistence type="inferred from homology"/>
<dbReference type="EMBL" id="CP066092">
    <property type="protein sequence ID" value="QQB20123.1"/>
    <property type="molecule type" value="Genomic_DNA"/>
</dbReference>
<dbReference type="GO" id="GO:0006508">
    <property type="term" value="P:proteolysis"/>
    <property type="evidence" value="ECO:0007669"/>
    <property type="project" value="UniProtKB-KW"/>
</dbReference>
<evidence type="ECO:0000313" key="4">
    <source>
        <dbReference type="EMBL" id="QQB20123.1"/>
    </source>
</evidence>
<comment type="similarity">
    <text evidence="1 2">Belongs to the peptidase S14 family.</text>
</comment>
<feature type="chain" id="PRO_5046764290" description="ATP-dependent Clp protease proteolytic subunit" evidence="3">
    <location>
        <begin position="20"/>
        <end position="208"/>
    </location>
</feature>
<feature type="signal peptide" evidence="3">
    <location>
        <begin position="1"/>
        <end position="19"/>
    </location>
</feature>
<dbReference type="PANTHER" id="PTHR10381:SF11">
    <property type="entry name" value="ATP-DEPENDENT CLP PROTEASE PROTEOLYTIC SUBUNIT, MITOCHONDRIAL"/>
    <property type="match status" value="1"/>
</dbReference>
<dbReference type="RefSeq" id="WP_198493503.1">
    <property type="nucleotide sequence ID" value="NZ_CAWMFX010000025.1"/>
</dbReference>
<dbReference type="Pfam" id="PF00574">
    <property type="entry name" value="CLP_protease"/>
    <property type="match status" value="1"/>
</dbReference>
<dbReference type="Proteomes" id="UP000595481">
    <property type="component" value="Chromosome"/>
</dbReference>
<keyword evidence="3" id="KW-0732">Signal</keyword>
<dbReference type="InterPro" id="IPR001907">
    <property type="entry name" value="ClpP"/>
</dbReference>
<reference evidence="4 5" key="1">
    <citation type="submission" date="2020-12" db="EMBL/GenBank/DDBJ databases">
        <title>FDA dAtabase for Regulatory Grade micrObial Sequences (FDA-ARGOS): Supporting development and validation of Infectious Disease Dx tests.</title>
        <authorList>
            <person name="Sproer C."/>
            <person name="Gronow S."/>
            <person name="Severitt S."/>
            <person name="Schroder I."/>
            <person name="Tallon L."/>
            <person name="Sadzewicz L."/>
            <person name="Zhao X."/>
            <person name="Boylan J."/>
            <person name="Ott S."/>
            <person name="Bowen H."/>
            <person name="Vavikolanu K."/>
            <person name="Mehta A."/>
            <person name="Aluvathingal J."/>
            <person name="Nadendla S."/>
            <person name="Lowell S."/>
            <person name="Myers T."/>
            <person name="Yan Y."/>
            <person name="Sichtig H."/>
        </authorList>
    </citation>
    <scope>NUCLEOTIDE SEQUENCE [LARGE SCALE GENOMIC DNA]</scope>
    <source>
        <strain evidence="4 5">FDAARGOS_986</strain>
    </source>
</reference>
<dbReference type="GeneID" id="69549764"/>
<dbReference type="GO" id="GO:0008233">
    <property type="term" value="F:peptidase activity"/>
    <property type="evidence" value="ECO:0007669"/>
    <property type="project" value="UniProtKB-KW"/>
</dbReference>
<name>A0A7T4DPE3_AERJA</name>
<accession>A0A7T4DPE3</accession>
<evidence type="ECO:0000256" key="1">
    <source>
        <dbReference type="ARBA" id="ARBA00007039"/>
    </source>
</evidence>
<dbReference type="PROSITE" id="PS51257">
    <property type="entry name" value="PROKAR_LIPOPROTEIN"/>
    <property type="match status" value="1"/>
</dbReference>
<evidence type="ECO:0000256" key="2">
    <source>
        <dbReference type="RuleBase" id="RU003567"/>
    </source>
</evidence>
<dbReference type="PANTHER" id="PTHR10381">
    <property type="entry name" value="ATP-DEPENDENT CLP PROTEASE PROTEOLYTIC SUBUNIT"/>
    <property type="match status" value="1"/>
</dbReference>
<keyword evidence="4" id="KW-0378">Hydrolase</keyword>